<keyword evidence="2" id="KW-1185">Reference proteome</keyword>
<dbReference type="InterPro" id="IPR015867">
    <property type="entry name" value="N-reg_PII/ATP_PRibTrfase_C"/>
</dbReference>
<dbReference type="PROSITE" id="PS51343">
    <property type="entry name" value="PII_GLNB_DOM"/>
    <property type="match status" value="2"/>
</dbReference>
<dbReference type="SUPFAM" id="SSF54913">
    <property type="entry name" value="GlnB-like"/>
    <property type="match status" value="2"/>
</dbReference>
<name>A0ABT1SCS2_9FIRM</name>
<dbReference type="InterPro" id="IPR002187">
    <property type="entry name" value="N-reg_PII"/>
</dbReference>
<evidence type="ECO:0000313" key="2">
    <source>
        <dbReference type="Proteomes" id="UP001524478"/>
    </source>
</evidence>
<dbReference type="Proteomes" id="UP001524478">
    <property type="component" value="Unassembled WGS sequence"/>
</dbReference>
<protein>
    <submittedName>
        <fullName evidence="1">P-II family nitrogen regulator</fullName>
    </submittedName>
</protein>
<reference evidence="1 2" key="1">
    <citation type="submission" date="2022-06" db="EMBL/GenBank/DDBJ databases">
        <title>Isolation of gut microbiota from human fecal samples.</title>
        <authorList>
            <person name="Pamer E.G."/>
            <person name="Barat B."/>
            <person name="Waligurski E."/>
            <person name="Medina S."/>
            <person name="Paddock L."/>
            <person name="Mostad J."/>
        </authorList>
    </citation>
    <scope>NUCLEOTIDE SEQUENCE [LARGE SCALE GENOMIC DNA]</scope>
    <source>
        <strain evidence="1 2">DFI.7.95</strain>
    </source>
</reference>
<gene>
    <name evidence="1" type="ORF">NE686_14330</name>
</gene>
<evidence type="ECO:0000313" key="1">
    <source>
        <dbReference type="EMBL" id="MCQ4924276.1"/>
    </source>
</evidence>
<accession>A0ABT1SCS2</accession>
<comment type="caution">
    <text evidence="1">The sequence shown here is derived from an EMBL/GenBank/DDBJ whole genome shotgun (WGS) entry which is preliminary data.</text>
</comment>
<sequence>MELDMINKELVLSVAIVNLGNGSKVLKEAKKIGVAGGTIFLGRGTVKNHILEILGLDEVKKEIVFMVSEDKLENQIHEVLTEKFHLNKPNHGIIFSLPVKKVLGVKSYGKSDMDLRIGGKDDMEYEVIFTIVERGLGEEVVDAATSAGARGATIINARGSGIHENTMFFSMNIEPEKEIVMTIIEREKSDNIIKAIKEAMHIDEPGKGIMFVMDVNKTSGLFRHDNLS</sequence>
<dbReference type="EMBL" id="JANGAC010000011">
    <property type="protein sequence ID" value="MCQ4924276.1"/>
    <property type="molecule type" value="Genomic_DNA"/>
</dbReference>
<dbReference type="InterPro" id="IPR011322">
    <property type="entry name" value="N-reg_PII-like_a/b"/>
</dbReference>
<dbReference type="Gene3D" id="3.30.70.120">
    <property type="match status" value="2"/>
</dbReference>
<organism evidence="1 2">
    <name type="scientific">Tissierella carlieri</name>
    <dbReference type="NCBI Taxonomy" id="689904"/>
    <lineage>
        <taxon>Bacteria</taxon>
        <taxon>Bacillati</taxon>
        <taxon>Bacillota</taxon>
        <taxon>Tissierellia</taxon>
        <taxon>Tissierellales</taxon>
        <taxon>Tissierellaceae</taxon>
        <taxon>Tissierella</taxon>
    </lineage>
</organism>
<dbReference type="SMART" id="SM00938">
    <property type="entry name" value="P-II"/>
    <property type="match status" value="1"/>
</dbReference>
<dbReference type="Pfam" id="PF00543">
    <property type="entry name" value="P-II"/>
    <property type="match status" value="1"/>
</dbReference>
<proteinExistence type="predicted"/>